<name>A0A1F7GZA7_9BACT</name>
<evidence type="ECO:0000313" key="2">
    <source>
        <dbReference type="EMBL" id="OGK24399.1"/>
    </source>
</evidence>
<dbReference type="AlphaFoldDB" id="A0A1F7GZA7"/>
<keyword evidence="1" id="KW-1133">Transmembrane helix</keyword>
<evidence type="ECO:0000313" key="3">
    <source>
        <dbReference type="Proteomes" id="UP000177159"/>
    </source>
</evidence>
<protein>
    <submittedName>
        <fullName evidence="2">Uncharacterized protein</fullName>
    </submittedName>
</protein>
<accession>A0A1F7GZA7</accession>
<feature type="transmembrane region" description="Helical" evidence="1">
    <location>
        <begin position="43"/>
        <end position="63"/>
    </location>
</feature>
<sequence>MFIGLTMFFFIGRIVYLAIISLIAFLIGIHFFKKLTVEKTYQISLHASTGPILLELIVIVFGLVVPIPFWFFLLTLVFVIAAIYEAYIED</sequence>
<feature type="transmembrane region" description="Helical" evidence="1">
    <location>
        <begin position="6"/>
        <end position="31"/>
    </location>
</feature>
<organism evidence="2 3">
    <name type="scientific">Candidatus Roizmanbacteria bacterium RIFCSPHIGHO2_02_FULL_37_24</name>
    <dbReference type="NCBI Taxonomy" id="1802037"/>
    <lineage>
        <taxon>Bacteria</taxon>
        <taxon>Candidatus Roizmaniibacteriota</taxon>
    </lineage>
</organism>
<keyword evidence="1" id="KW-0472">Membrane</keyword>
<feature type="transmembrane region" description="Helical" evidence="1">
    <location>
        <begin position="69"/>
        <end position="88"/>
    </location>
</feature>
<evidence type="ECO:0000256" key="1">
    <source>
        <dbReference type="SAM" id="Phobius"/>
    </source>
</evidence>
<dbReference type="EMBL" id="MFZM01000008">
    <property type="protein sequence ID" value="OGK24399.1"/>
    <property type="molecule type" value="Genomic_DNA"/>
</dbReference>
<reference evidence="2 3" key="1">
    <citation type="journal article" date="2016" name="Nat. Commun.">
        <title>Thousands of microbial genomes shed light on interconnected biogeochemical processes in an aquifer system.</title>
        <authorList>
            <person name="Anantharaman K."/>
            <person name="Brown C.T."/>
            <person name="Hug L.A."/>
            <person name="Sharon I."/>
            <person name="Castelle C.J."/>
            <person name="Probst A.J."/>
            <person name="Thomas B.C."/>
            <person name="Singh A."/>
            <person name="Wilkins M.J."/>
            <person name="Karaoz U."/>
            <person name="Brodie E.L."/>
            <person name="Williams K.H."/>
            <person name="Hubbard S.S."/>
            <person name="Banfield J.F."/>
        </authorList>
    </citation>
    <scope>NUCLEOTIDE SEQUENCE [LARGE SCALE GENOMIC DNA]</scope>
</reference>
<comment type="caution">
    <text evidence="2">The sequence shown here is derived from an EMBL/GenBank/DDBJ whole genome shotgun (WGS) entry which is preliminary data.</text>
</comment>
<dbReference type="Proteomes" id="UP000177159">
    <property type="component" value="Unassembled WGS sequence"/>
</dbReference>
<proteinExistence type="predicted"/>
<keyword evidence="1" id="KW-0812">Transmembrane</keyword>
<gene>
    <name evidence="2" type="ORF">A3C24_04550</name>
</gene>